<keyword evidence="6 10" id="KW-0472">Membrane</keyword>
<name>A0A2W2ARB1_9BACT</name>
<dbReference type="InterPro" id="IPR051474">
    <property type="entry name" value="Anti-sigma-K/W_factor"/>
</dbReference>
<dbReference type="PANTHER" id="PTHR37461:SF1">
    <property type="entry name" value="ANTI-SIGMA-K FACTOR RSKA"/>
    <property type="match status" value="1"/>
</dbReference>
<feature type="transmembrane region" description="Helical" evidence="10">
    <location>
        <begin position="112"/>
        <end position="131"/>
    </location>
</feature>
<dbReference type="InterPro" id="IPR018764">
    <property type="entry name" value="RskA_C"/>
</dbReference>
<keyword evidence="4 10" id="KW-0812">Transmembrane</keyword>
<evidence type="ECO:0000256" key="9">
    <source>
        <dbReference type="SAM" id="Coils"/>
    </source>
</evidence>
<dbReference type="OrthoDB" id="1420916at2"/>
<evidence type="ECO:0000256" key="3">
    <source>
        <dbReference type="ARBA" id="ARBA00022475"/>
    </source>
</evidence>
<dbReference type="Pfam" id="PF10099">
    <property type="entry name" value="RskA_C"/>
    <property type="match status" value="1"/>
</dbReference>
<dbReference type="Proteomes" id="UP000248745">
    <property type="component" value="Unassembled WGS sequence"/>
</dbReference>
<reference evidence="12 13" key="1">
    <citation type="submission" date="2018-06" db="EMBL/GenBank/DDBJ databases">
        <title>Mucibacter soli gen. nov., sp. nov., a new member of the family Chitinophagaceae producing mucin.</title>
        <authorList>
            <person name="Kim M.-K."/>
            <person name="Park S."/>
            <person name="Kim T.-S."/>
            <person name="Joung Y."/>
            <person name="Han J.-H."/>
            <person name="Kim S.B."/>
        </authorList>
    </citation>
    <scope>NUCLEOTIDE SEQUENCE [LARGE SCALE GENOMIC DNA]</scope>
    <source>
        <strain evidence="12 13">R1-15</strain>
    </source>
</reference>
<dbReference type="GO" id="GO:0005886">
    <property type="term" value="C:plasma membrane"/>
    <property type="evidence" value="ECO:0007669"/>
    <property type="project" value="UniProtKB-SubCell"/>
</dbReference>
<evidence type="ECO:0000256" key="1">
    <source>
        <dbReference type="ARBA" id="ARBA00004167"/>
    </source>
</evidence>
<comment type="subcellular location">
    <subcellularLocation>
        <location evidence="2">Cell membrane</location>
    </subcellularLocation>
    <subcellularLocation>
        <location evidence="1">Membrane</location>
        <topology evidence="1">Single-pass membrane protein</topology>
    </subcellularLocation>
</comment>
<evidence type="ECO:0000313" key="13">
    <source>
        <dbReference type="Proteomes" id="UP000248745"/>
    </source>
</evidence>
<comment type="caution">
    <text evidence="12">The sequence shown here is derived from an EMBL/GenBank/DDBJ whole genome shotgun (WGS) entry which is preliminary data.</text>
</comment>
<accession>A0A2W2ARB1</accession>
<dbReference type="Gene3D" id="1.10.10.1320">
    <property type="entry name" value="Anti-sigma factor, zinc-finger domain"/>
    <property type="match status" value="1"/>
</dbReference>
<evidence type="ECO:0000313" key="12">
    <source>
        <dbReference type="EMBL" id="PZF75000.1"/>
    </source>
</evidence>
<feature type="domain" description="Anti-sigma K factor RskA C-terminal" evidence="11">
    <location>
        <begin position="114"/>
        <end position="275"/>
    </location>
</feature>
<evidence type="ECO:0000256" key="4">
    <source>
        <dbReference type="ARBA" id="ARBA00022692"/>
    </source>
</evidence>
<dbReference type="InterPro" id="IPR041916">
    <property type="entry name" value="Anti_sigma_zinc_sf"/>
</dbReference>
<keyword evidence="13" id="KW-1185">Reference proteome</keyword>
<protein>
    <recommendedName>
        <fullName evidence="8">Regulator of SigK</fullName>
    </recommendedName>
    <alternativeName>
        <fullName evidence="7">Sigma-K anti-sigma factor RskA</fullName>
    </alternativeName>
</protein>
<evidence type="ECO:0000256" key="8">
    <source>
        <dbReference type="ARBA" id="ARBA00030803"/>
    </source>
</evidence>
<dbReference type="GO" id="GO:0006417">
    <property type="term" value="P:regulation of translation"/>
    <property type="evidence" value="ECO:0007669"/>
    <property type="project" value="TreeGrafter"/>
</dbReference>
<sequence length="287" mass="31937">MDINEYISSGILEAYVLGALTEEERRDVEAKVTAHPELAVELEAIENAMQHFVEEHAIAPPAHLQNQIWEAIEAAQPAAASTSNTETPTEPKGADVYTIAHQSPRQLHPWRWLWAAAVIVLTGSLLFNFYLMNERNALREEQVAMRQEMDTMKQQHEALAATMQQYSHEKEMMADPSMKSVVMHTMQEGHPMVATVYWSPNKGEGYVSIQKLPAPPTGMQYQLWVMKDNKPVDMGMISNDVVAKSGMEKVQKPMTGTAQAFAITLEKAGGSPTPSMDKVYVMGKIPA</sequence>
<evidence type="ECO:0000256" key="2">
    <source>
        <dbReference type="ARBA" id="ARBA00004236"/>
    </source>
</evidence>
<dbReference type="EMBL" id="QKTW01000001">
    <property type="protein sequence ID" value="PZF75000.1"/>
    <property type="molecule type" value="Genomic_DNA"/>
</dbReference>
<dbReference type="AlphaFoldDB" id="A0A2W2ARB1"/>
<dbReference type="RefSeq" id="WP_110996848.1">
    <property type="nucleotide sequence ID" value="NZ_QKTW01000001.1"/>
</dbReference>
<evidence type="ECO:0000259" key="11">
    <source>
        <dbReference type="Pfam" id="PF10099"/>
    </source>
</evidence>
<keyword evidence="3" id="KW-1003">Cell membrane</keyword>
<gene>
    <name evidence="12" type="ORF">DN068_00145</name>
</gene>
<keyword evidence="5 10" id="KW-1133">Transmembrane helix</keyword>
<dbReference type="PANTHER" id="PTHR37461">
    <property type="entry name" value="ANTI-SIGMA-K FACTOR RSKA"/>
    <property type="match status" value="1"/>
</dbReference>
<evidence type="ECO:0000256" key="6">
    <source>
        <dbReference type="ARBA" id="ARBA00023136"/>
    </source>
</evidence>
<evidence type="ECO:0000256" key="10">
    <source>
        <dbReference type="SAM" id="Phobius"/>
    </source>
</evidence>
<evidence type="ECO:0000256" key="7">
    <source>
        <dbReference type="ARBA" id="ARBA00029829"/>
    </source>
</evidence>
<proteinExistence type="predicted"/>
<dbReference type="GO" id="GO:0016989">
    <property type="term" value="F:sigma factor antagonist activity"/>
    <property type="evidence" value="ECO:0007669"/>
    <property type="project" value="TreeGrafter"/>
</dbReference>
<organism evidence="12 13">
    <name type="scientific">Taibaiella soli</name>
    <dbReference type="NCBI Taxonomy" id="1649169"/>
    <lineage>
        <taxon>Bacteria</taxon>
        <taxon>Pseudomonadati</taxon>
        <taxon>Bacteroidota</taxon>
        <taxon>Chitinophagia</taxon>
        <taxon>Chitinophagales</taxon>
        <taxon>Chitinophagaceae</taxon>
        <taxon>Taibaiella</taxon>
    </lineage>
</organism>
<evidence type="ECO:0000256" key="5">
    <source>
        <dbReference type="ARBA" id="ARBA00022989"/>
    </source>
</evidence>
<keyword evidence="9" id="KW-0175">Coiled coil</keyword>
<feature type="coiled-coil region" evidence="9">
    <location>
        <begin position="135"/>
        <end position="169"/>
    </location>
</feature>